<feature type="transmembrane region" description="Helical" evidence="1">
    <location>
        <begin position="22"/>
        <end position="40"/>
    </location>
</feature>
<proteinExistence type="predicted"/>
<keyword evidence="3" id="KW-1185">Reference proteome</keyword>
<reference evidence="3" key="1">
    <citation type="submission" date="2012-02" db="EMBL/GenBank/DDBJ databases">
        <title>Complete sequence of Desulfitobacterium dichloroeliminans LMG P-21439.</title>
        <authorList>
            <person name="Lucas S."/>
            <person name="Han J."/>
            <person name="Lapidus A."/>
            <person name="Cheng J.-F."/>
            <person name="Goodwin L."/>
            <person name="Pitluck S."/>
            <person name="Peters L."/>
            <person name="Ovchinnikova G."/>
            <person name="Teshima H."/>
            <person name="Detter J.C."/>
            <person name="Han C."/>
            <person name="Tapia R."/>
            <person name="Land M."/>
            <person name="Hauser L."/>
            <person name="Kyrpides N."/>
            <person name="Ivanova N."/>
            <person name="Pagani I."/>
            <person name="Kruse T."/>
            <person name="de Vos W.M."/>
            <person name="Boon N."/>
            <person name="Smidt H."/>
            <person name="Woyke T."/>
        </authorList>
    </citation>
    <scope>NUCLEOTIDE SEQUENCE [LARGE SCALE GENOMIC DNA]</scope>
    <source>
        <strain evidence="3">LMG P-21439 / DCA1</strain>
    </source>
</reference>
<evidence type="ECO:0000313" key="3">
    <source>
        <dbReference type="Proteomes" id="UP000010797"/>
    </source>
</evidence>
<protein>
    <submittedName>
        <fullName evidence="2">Putative membrane protein</fullName>
    </submittedName>
</protein>
<evidence type="ECO:0000256" key="1">
    <source>
        <dbReference type="SAM" id="Phobius"/>
    </source>
</evidence>
<organism evidence="2 3">
    <name type="scientific">Desulfitobacterium dichloroeliminans (strain LMG P-21439 / DCA1)</name>
    <dbReference type="NCBI Taxonomy" id="871963"/>
    <lineage>
        <taxon>Bacteria</taxon>
        <taxon>Bacillati</taxon>
        <taxon>Bacillota</taxon>
        <taxon>Clostridia</taxon>
        <taxon>Eubacteriales</taxon>
        <taxon>Desulfitobacteriaceae</taxon>
        <taxon>Desulfitobacterium</taxon>
    </lineage>
</organism>
<dbReference type="InterPro" id="IPR007383">
    <property type="entry name" value="DUF445"/>
</dbReference>
<dbReference type="PANTHER" id="PTHR38442">
    <property type="entry name" value="INNER MEMBRANE PROTEIN-RELATED"/>
    <property type="match status" value="1"/>
</dbReference>
<keyword evidence="1" id="KW-0472">Membrane</keyword>
<name>L0FCI0_DESDL</name>
<dbReference type="GO" id="GO:0005886">
    <property type="term" value="C:plasma membrane"/>
    <property type="evidence" value="ECO:0007669"/>
    <property type="project" value="TreeGrafter"/>
</dbReference>
<accession>L0FCI0</accession>
<dbReference type="KEGG" id="ddl:Desdi_3254"/>
<dbReference type="eggNOG" id="COG2733">
    <property type="taxonomic scope" value="Bacteria"/>
</dbReference>
<dbReference type="HOGENOM" id="CLU_036718_2_0_9"/>
<dbReference type="RefSeq" id="WP_015263607.1">
    <property type="nucleotide sequence ID" value="NC_019903.1"/>
</dbReference>
<dbReference type="AlphaFoldDB" id="L0FCI0"/>
<gene>
    <name evidence="2" type="ordered locus">Desdi_3254</name>
</gene>
<dbReference type="PANTHER" id="PTHR38442:SF1">
    <property type="entry name" value="INNER MEMBRANE PROTEIN"/>
    <property type="match status" value="1"/>
</dbReference>
<dbReference type="EMBL" id="CP003344">
    <property type="protein sequence ID" value="AGA70648.1"/>
    <property type="molecule type" value="Genomic_DNA"/>
</dbReference>
<dbReference type="STRING" id="871963.Desdi_3254"/>
<dbReference type="OrthoDB" id="9769590at2"/>
<keyword evidence="1" id="KW-1133">Transmembrane helix</keyword>
<sequence length="426" mass="47670">MNEVPTTVAQTKKVRGKTYRKANIALGLSALGLAIVYPFQGSFGGGLLTSGCTAALVGGLADWFAVKALFRRPLGVRPGKVFRTEIIPRNRERIFQALTDMVEKELLSQEALQKKLETYDFATPAIKTWDALGRERVGPILDQFLLQLQVPLSLSLEDLKKENEALFRQESLSEKLDPLVGHALLQLWENEEGKKLITAGATTLGLWIQETEVHLWLTHWLEHAIERYISENPSRRFLVMFLPEPSDLALKLQNQISDYLREETTQAEIGQWLKQQAQNQAYRLTAGEEPDPPSQKTTYWATTTVMKLLQELAKGYLEKLDVMATTSKRGEQLLEGLESGIASLKESPEKQGDFNAYVQAKIIPLINSKHQKIGQLVHEGLEKYSNEMLVELIESKAGEDLQMIRINGSVVGGLAGMLIYLASSLL</sequence>
<dbReference type="Pfam" id="PF04286">
    <property type="entry name" value="DUF445"/>
    <property type="match status" value="1"/>
</dbReference>
<dbReference type="Proteomes" id="UP000010797">
    <property type="component" value="Chromosome"/>
</dbReference>
<keyword evidence="1" id="KW-0812">Transmembrane</keyword>
<evidence type="ECO:0000313" key="2">
    <source>
        <dbReference type="EMBL" id="AGA70648.1"/>
    </source>
</evidence>